<protein>
    <submittedName>
        <fullName evidence="1">Coiled-coil domain-containing protein 79</fullName>
    </submittedName>
</protein>
<dbReference type="EMBL" id="KK718970">
    <property type="protein sequence ID" value="KFO60503.1"/>
    <property type="molecule type" value="Genomic_DNA"/>
</dbReference>
<feature type="non-terminal residue" evidence="1">
    <location>
        <position position="1"/>
    </location>
</feature>
<proteinExistence type="predicted"/>
<evidence type="ECO:0000313" key="1">
    <source>
        <dbReference type="EMBL" id="KFO60503.1"/>
    </source>
</evidence>
<organism evidence="1 2">
    <name type="scientific">Corvus brachyrhynchos</name>
    <name type="common">American crow</name>
    <dbReference type="NCBI Taxonomy" id="85066"/>
    <lineage>
        <taxon>Eukaryota</taxon>
        <taxon>Metazoa</taxon>
        <taxon>Chordata</taxon>
        <taxon>Craniata</taxon>
        <taxon>Vertebrata</taxon>
        <taxon>Euteleostomi</taxon>
        <taxon>Archelosauria</taxon>
        <taxon>Archosauria</taxon>
        <taxon>Dinosauria</taxon>
        <taxon>Saurischia</taxon>
        <taxon>Theropoda</taxon>
        <taxon>Coelurosauria</taxon>
        <taxon>Aves</taxon>
        <taxon>Neognathae</taxon>
        <taxon>Neoaves</taxon>
        <taxon>Telluraves</taxon>
        <taxon>Australaves</taxon>
        <taxon>Passeriformes</taxon>
        <taxon>Corvoidea</taxon>
        <taxon>Corvidae</taxon>
        <taxon>Corvus</taxon>
    </lineage>
</organism>
<reference evidence="1 2" key="1">
    <citation type="submission" date="2014-04" db="EMBL/GenBank/DDBJ databases">
        <title>Genome evolution of avian class.</title>
        <authorList>
            <person name="Zhang G."/>
            <person name="Li C."/>
        </authorList>
    </citation>
    <scope>NUCLEOTIDE SEQUENCE [LARGE SCALE GENOMIC DNA]</scope>
    <source>
        <strain evidence="1">BGI_N302</strain>
    </source>
</reference>
<dbReference type="Proteomes" id="UP000052976">
    <property type="component" value="Unassembled WGS sequence"/>
</dbReference>
<feature type="non-terminal residue" evidence="1">
    <location>
        <position position="42"/>
    </location>
</feature>
<dbReference type="AlphaFoldDB" id="A0A091ERJ1"/>
<accession>A0A091ERJ1</accession>
<evidence type="ECO:0000313" key="2">
    <source>
        <dbReference type="Proteomes" id="UP000052976"/>
    </source>
</evidence>
<gene>
    <name evidence="1" type="ORF">N302_14088</name>
</gene>
<name>A0A091ERJ1_CORBR</name>
<keyword evidence="2" id="KW-1185">Reference proteome</keyword>
<sequence>GCTAGGLSFNSRTFTKMLQSCQHRCSHHRVILEAEERYRREL</sequence>